<dbReference type="GO" id="GO:0006865">
    <property type="term" value="P:amino acid transport"/>
    <property type="evidence" value="ECO:0007669"/>
    <property type="project" value="TreeGrafter"/>
</dbReference>
<evidence type="ECO:0000256" key="7">
    <source>
        <dbReference type="SAM" id="Phobius"/>
    </source>
</evidence>
<feature type="transmembrane region" description="Helical" evidence="7">
    <location>
        <begin position="61"/>
        <end position="81"/>
    </location>
</feature>
<feature type="transmembrane region" description="Helical" evidence="7">
    <location>
        <begin position="196"/>
        <end position="217"/>
    </location>
</feature>
<proteinExistence type="predicted"/>
<dbReference type="OrthoDB" id="6581954at2759"/>
<comment type="caution">
    <text evidence="8">The sequence shown here is derived from an EMBL/GenBank/DDBJ whole genome shotgun (WGS) entry which is preliminary data.</text>
</comment>
<keyword evidence="2" id="KW-0813">Transport</keyword>
<name>A0A9W9YP52_9CNID</name>
<evidence type="ECO:0000256" key="3">
    <source>
        <dbReference type="ARBA" id="ARBA00022692"/>
    </source>
</evidence>
<reference evidence="8" key="1">
    <citation type="submission" date="2023-01" db="EMBL/GenBank/DDBJ databases">
        <title>Genome assembly of the deep-sea coral Lophelia pertusa.</title>
        <authorList>
            <person name="Herrera S."/>
            <person name="Cordes E."/>
        </authorList>
    </citation>
    <scope>NUCLEOTIDE SEQUENCE</scope>
    <source>
        <strain evidence="8">USNM1676648</strain>
        <tissue evidence="8">Polyp</tissue>
    </source>
</reference>
<feature type="transmembrane region" description="Helical" evidence="7">
    <location>
        <begin position="266"/>
        <end position="288"/>
    </location>
</feature>
<keyword evidence="5 7" id="KW-0472">Membrane</keyword>
<sequence length="382" mass="42544">MGPRISQTFYPRVGKTEGSSRMDGCRRTNFLLSGVGFGSLTLFSTGNTAKNNCYMDAIMCALGNCATSLWASIIMFSFFGFKAKRQVLKCELDRVAMFGGNSSIANATRTMSCDKREIFDQVFDKLPPGVSLGFAGLSEVFTEMSLSPPLWSSLFYFLLFLLGFSSMLGMIEIVITTCKEMKLFSRTWRNEVICGIFCLAMCISNLLFVQSTGFYLLEIISSASSIPLLLTGLAECIGVAFIYGMDKFSNDLCVMTGKQVKSRWKICWKFISPLIILSVIIGGIVQMIVSGEFTYTAWDRDQAKVKYLPYPAWGYVILLGVCSYPFTMHHLSTLIDCFTRRTAEPETRDPDFSDCSNSCNGIICEMRCCVGKSRSYDIPAIK</sequence>
<keyword evidence="6" id="KW-0479">Metal-binding</keyword>
<dbReference type="EMBL" id="MU827309">
    <property type="protein sequence ID" value="KAJ7360531.1"/>
    <property type="molecule type" value="Genomic_DNA"/>
</dbReference>
<dbReference type="GO" id="GO:0005886">
    <property type="term" value="C:plasma membrane"/>
    <property type="evidence" value="ECO:0007669"/>
    <property type="project" value="TreeGrafter"/>
</dbReference>
<feature type="binding site" evidence="6">
    <location>
        <position position="166"/>
    </location>
    <ligand>
        <name>Na(+)</name>
        <dbReference type="ChEBI" id="CHEBI:29101"/>
        <label>1</label>
    </ligand>
</feature>
<feature type="binding site" evidence="6">
    <location>
        <position position="64"/>
    </location>
    <ligand>
        <name>Na(+)</name>
        <dbReference type="ChEBI" id="CHEBI:29101"/>
        <label>1</label>
    </ligand>
</feature>
<feature type="transmembrane region" description="Helical" evidence="7">
    <location>
        <begin position="223"/>
        <end position="245"/>
    </location>
</feature>
<dbReference type="GO" id="GO:0046872">
    <property type="term" value="F:metal ion binding"/>
    <property type="evidence" value="ECO:0007669"/>
    <property type="project" value="UniProtKB-KW"/>
</dbReference>
<keyword evidence="6" id="KW-0915">Sodium</keyword>
<dbReference type="GO" id="GO:0035725">
    <property type="term" value="P:sodium ion transmembrane transport"/>
    <property type="evidence" value="ECO:0007669"/>
    <property type="project" value="TreeGrafter"/>
</dbReference>
<evidence type="ECO:0000256" key="5">
    <source>
        <dbReference type="ARBA" id="ARBA00023136"/>
    </source>
</evidence>
<evidence type="ECO:0000313" key="9">
    <source>
        <dbReference type="Proteomes" id="UP001163046"/>
    </source>
</evidence>
<comment type="subcellular location">
    <subcellularLocation>
        <location evidence="1">Membrane</location>
        <topology evidence="1">Multi-pass membrane protein</topology>
    </subcellularLocation>
</comment>
<dbReference type="InterPro" id="IPR000175">
    <property type="entry name" value="Na/ntran_symport"/>
</dbReference>
<evidence type="ECO:0000256" key="1">
    <source>
        <dbReference type="ARBA" id="ARBA00004141"/>
    </source>
</evidence>
<protein>
    <submittedName>
        <fullName evidence="8">Uncharacterized protein</fullName>
    </submittedName>
</protein>
<keyword evidence="4 7" id="KW-1133">Transmembrane helix</keyword>
<dbReference type="PANTHER" id="PTHR11616">
    <property type="entry name" value="SODIUM/CHLORIDE DEPENDENT TRANSPORTER"/>
    <property type="match status" value="1"/>
</dbReference>
<evidence type="ECO:0000256" key="2">
    <source>
        <dbReference type="ARBA" id="ARBA00022448"/>
    </source>
</evidence>
<dbReference type="AlphaFoldDB" id="A0A9W9YP52"/>
<keyword evidence="3 7" id="KW-0812">Transmembrane</keyword>
<gene>
    <name evidence="8" type="ORF">OS493_015634</name>
</gene>
<dbReference type="Pfam" id="PF00209">
    <property type="entry name" value="SNF"/>
    <property type="match status" value="1"/>
</dbReference>
<dbReference type="Proteomes" id="UP001163046">
    <property type="component" value="Unassembled WGS sequence"/>
</dbReference>
<feature type="binding site" evidence="6">
    <location>
        <position position="162"/>
    </location>
    <ligand>
        <name>Na(+)</name>
        <dbReference type="ChEBI" id="CHEBI:29101"/>
        <label>1</label>
    </ligand>
</feature>
<feature type="transmembrane region" description="Helical" evidence="7">
    <location>
        <begin position="154"/>
        <end position="175"/>
    </location>
</feature>
<dbReference type="PROSITE" id="PS50267">
    <property type="entry name" value="NA_NEUROTRAN_SYMP_3"/>
    <property type="match status" value="1"/>
</dbReference>
<dbReference type="SUPFAM" id="SSF161070">
    <property type="entry name" value="SNF-like"/>
    <property type="match status" value="1"/>
</dbReference>
<evidence type="ECO:0000256" key="6">
    <source>
        <dbReference type="PIRSR" id="PIRSR600175-1"/>
    </source>
</evidence>
<dbReference type="PRINTS" id="PR00176">
    <property type="entry name" value="NANEUSMPORT"/>
</dbReference>
<dbReference type="InterPro" id="IPR037272">
    <property type="entry name" value="SNS_sf"/>
</dbReference>
<dbReference type="PANTHER" id="PTHR11616:SF182">
    <property type="entry name" value="TRANSPORTER"/>
    <property type="match status" value="1"/>
</dbReference>
<organism evidence="8 9">
    <name type="scientific">Desmophyllum pertusum</name>
    <dbReference type="NCBI Taxonomy" id="174260"/>
    <lineage>
        <taxon>Eukaryota</taxon>
        <taxon>Metazoa</taxon>
        <taxon>Cnidaria</taxon>
        <taxon>Anthozoa</taxon>
        <taxon>Hexacorallia</taxon>
        <taxon>Scleractinia</taxon>
        <taxon>Caryophylliina</taxon>
        <taxon>Caryophylliidae</taxon>
        <taxon>Desmophyllum</taxon>
    </lineage>
</organism>
<evidence type="ECO:0000313" key="8">
    <source>
        <dbReference type="EMBL" id="KAJ7360531.1"/>
    </source>
</evidence>
<feature type="transmembrane region" description="Helical" evidence="7">
    <location>
        <begin position="308"/>
        <end position="326"/>
    </location>
</feature>
<accession>A0A9W9YP52</accession>
<keyword evidence="9" id="KW-1185">Reference proteome</keyword>
<evidence type="ECO:0000256" key="4">
    <source>
        <dbReference type="ARBA" id="ARBA00022989"/>
    </source>
</evidence>